<dbReference type="InterPro" id="IPR019108">
    <property type="entry name" value="Caa3_assmbl_CtaG-rel"/>
</dbReference>
<dbReference type="Pfam" id="PF09678">
    <property type="entry name" value="Caa3_CtaG"/>
    <property type="match status" value="1"/>
</dbReference>
<evidence type="ECO:0000313" key="8">
    <source>
        <dbReference type="Proteomes" id="UP001596250"/>
    </source>
</evidence>
<keyword evidence="2" id="KW-1003">Cell membrane</keyword>
<evidence type="ECO:0000256" key="2">
    <source>
        <dbReference type="ARBA" id="ARBA00022475"/>
    </source>
</evidence>
<evidence type="ECO:0000256" key="6">
    <source>
        <dbReference type="SAM" id="Phobius"/>
    </source>
</evidence>
<organism evidence="7 8">
    <name type="scientific">Marinicrinis lubricantis</name>
    <dbReference type="NCBI Taxonomy" id="2086470"/>
    <lineage>
        <taxon>Bacteria</taxon>
        <taxon>Bacillati</taxon>
        <taxon>Bacillota</taxon>
        <taxon>Bacilli</taxon>
        <taxon>Bacillales</taxon>
        <taxon>Paenibacillaceae</taxon>
    </lineage>
</organism>
<protein>
    <submittedName>
        <fullName evidence="7">Cytochrome c oxidase assembly factor CtaG</fullName>
    </submittedName>
</protein>
<dbReference type="RefSeq" id="WP_379896057.1">
    <property type="nucleotide sequence ID" value="NZ_CBCSCT010000011.1"/>
</dbReference>
<name>A0ABW1ITZ2_9BACL</name>
<keyword evidence="8" id="KW-1185">Reference proteome</keyword>
<sequence length="298" mass="34301">MFGLEYFGFRALWSPVVLLIFIAIGIVYLLLTGPWSHRFKEAERVPVYKIISFLSGLFLLYLAQAGPLSLLSHLMFSAHMLGMAVSYIIAPPLLLIGLPAWMVKPLLQRLRWLRPLRFMMHPLLTVVFFNALFSFYHLPDVHDYVMVHYGIHLLFYIALFITSVMMWWHVICPVPEYTVLSGLKKMGYIFINGVLITPACALIIFSDHAMYAVFNDANTWARAMGYCVPNGQNWVLDEFAGPQFFSLVSSREDQQLGGVIMKLLQEITYGLLLGYVFREWYKKENPEEEDLNPIMDPS</sequence>
<feature type="transmembrane region" description="Helical" evidence="6">
    <location>
        <begin position="118"/>
        <end position="138"/>
    </location>
</feature>
<feature type="transmembrane region" description="Helical" evidence="6">
    <location>
        <begin position="150"/>
        <end position="174"/>
    </location>
</feature>
<evidence type="ECO:0000256" key="3">
    <source>
        <dbReference type="ARBA" id="ARBA00022692"/>
    </source>
</evidence>
<proteinExistence type="predicted"/>
<comment type="caution">
    <text evidence="7">The sequence shown here is derived from an EMBL/GenBank/DDBJ whole genome shotgun (WGS) entry which is preliminary data.</text>
</comment>
<comment type="subcellular location">
    <subcellularLocation>
        <location evidence="1">Cell membrane</location>
        <topology evidence="1">Multi-pass membrane protein</topology>
    </subcellularLocation>
</comment>
<dbReference type="Proteomes" id="UP001596250">
    <property type="component" value="Unassembled WGS sequence"/>
</dbReference>
<reference evidence="8" key="1">
    <citation type="journal article" date="2019" name="Int. J. Syst. Evol. Microbiol.">
        <title>The Global Catalogue of Microorganisms (GCM) 10K type strain sequencing project: providing services to taxonomists for standard genome sequencing and annotation.</title>
        <authorList>
            <consortium name="The Broad Institute Genomics Platform"/>
            <consortium name="The Broad Institute Genome Sequencing Center for Infectious Disease"/>
            <person name="Wu L."/>
            <person name="Ma J."/>
        </authorList>
    </citation>
    <scope>NUCLEOTIDE SEQUENCE [LARGE SCALE GENOMIC DNA]</scope>
    <source>
        <strain evidence="8">CCM 8749</strain>
    </source>
</reference>
<feature type="transmembrane region" description="Helical" evidence="6">
    <location>
        <begin position="12"/>
        <end position="33"/>
    </location>
</feature>
<gene>
    <name evidence="7" type="primary">ctaG</name>
    <name evidence="7" type="ORF">ACFPXP_19450</name>
</gene>
<dbReference type="EMBL" id="JBHSQV010000182">
    <property type="protein sequence ID" value="MFC5988585.1"/>
    <property type="molecule type" value="Genomic_DNA"/>
</dbReference>
<dbReference type="NCBIfam" id="TIGR02737">
    <property type="entry name" value="caa3_CtaG"/>
    <property type="match status" value="1"/>
</dbReference>
<keyword evidence="5 6" id="KW-0472">Membrane</keyword>
<keyword evidence="4 6" id="KW-1133">Transmembrane helix</keyword>
<keyword evidence="3 6" id="KW-0812">Transmembrane</keyword>
<evidence type="ECO:0000313" key="7">
    <source>
        <dbReference type="EMBL" id="MFC5988585.1"/>
    </source>
</evidence>
<evidence type="ECO:0000256" key="4">
    <source>
        <dbReference type="ARBA" id="ARBA00022989"/>
    </source>
</evidence>
<feature type="transmembrane region" description="Helical" evidence="6">
    <location>
        <begin position="45"/>
        <end position="64"/>
    </location>
</feature>
<feature type="transmembrane region" description="Helical" evidence="6">
    <location>
        <begin position="76"/>
        <end position="98"/>
    </location>
</feature>
<feature type="transmembrane region" description="Helical" evidence="6">
    <location>
        <begin position="186"/>
        <end position="205"/>
    </location>
</feature>
<accession>A0ABW1ITZ2</accession>
<evidence type="ECO:0000256" key="5">
    <source>
        <dbReference type="ARBA" id="ARBA00023136"/>
    </source>
</evidence>
<evidence type="ECO:0000256" key="1">
    <source>
        <dbReference type="ARBA" id="ARBA00004651"/>
    </source>
</evidence>
<dbReference type="InterPro" id="IPR014108">
    <property type="entry name" value="Caa3-assmbl_CtaG"/>
</dbReference>